<comment type="caution">
    <text evidence="15">The sequence shown here is derived from an EMBL/GenBank/DDBJ whole genome shotgun (WGS) entry which is preliminary data.</text>
</comment>
<keyword evidence="4" id="KW-1134">Transmembrane beta strand</keyword>
<feature type="compositionally biased region" description="Basic and acidic residues" evidence="13">
    <location>
        <begin position="500"/>
        <end position="515"/>
    </location>
</feature>
<feature type="compositionally biased region" description="Basic and acidic residues" evidence="13">
    <location>
        <begin position="365"/>
        <end position="381"/>
    </location>
</feature>
<evidence type="ECO:0000256" key="1">
    <source>
        <dbReference type="ARBA" id="ARBA00004571"/>
    </source>
</evidence>
<keyword evidence="8" id="KW-0106">Calcium</keyword>
<dbReference type="InterPro" id="IPR059100">
    <property type="entry name" value="TSP3_bac"/>
</dbReference>
<evidence type="ECO:0000256" key="10">
    <source>
        <dbReference type="ARBA" id="ARBA00023114"/>
    </source>
</evidence>
<evidence type="ECO:0000256" key="7">
    <source>
        <dbReference type="ARBA" id="ARBA00022729"/>
    </source>
</evidence>
<dbReference type="EMBL" id="MKVH01000024">
    <property type="protein sequence ID" value="OJX56629.1"/>
    <property type="molecule type" value="Genomic_DNA"/>
</dbReference>
<gene>
    <name evidence="15" type="ORF">BGO89_08740</name>
</gene>
<sequence>MLTAQSKYDGRVAVGLNGGVSWGVNETEIKNRSFNFLGRVNGLYDLNETIALELGLGFTTNSSKDVGGFSDYKTSIIQPDVRIRAYFTRGAFNPYVTGGLGAALYDNSERPYNADPEAKKSGAALAGILGAGFQYMFSNNWGIDFQVAAVPTFTDDINPAYDEKKDGYWKGTLGILYVFDNSQNDSDGDGLTNEQERALGTDPNNPDTDFDGLKDGEEVNKYKTDPLKADTDGDGLTDGDEVRKYETDPLKADTDGDGLTDGDEVNKHKTDPLKMDTDGDGLGDGVEVNTHKTNPLEKDTDGDGLTDGDEVNTYKTNPTNPDTDGDGLKDGDEVNTFKTNPTNPDTDGDGLKDGEEVRQYNTNPNDRDTDKGGMPDGEEVRRKKNPLDPLDDVERARPKLELGKKIVLEGIVFETGKAAIKPESEPILQGALETMNENPEVEVLITGHTDNVGKRDKNMKLSADRAESVKQWMVQRGVSAARMTTKGFGPDRPIAPNDTDANKQKNRRIEFERTK</sequence>
<keyword evidence="3" id="KW-0813">Transport</keyword>
<dbReference type="InterPro" id="IPR006664">
    <property type="entry name" value="OMP_bac"/>
</dbReference>
<dbReference type="Gene3D" id="4.10.1080.10">
    <property type="entry name" value="TSP type-3 repeat"/>
    <property type="match status" value="1"/>
</dbReference>
<proteinExistence type="predicted"/>
<comment type="subcellular location">
    <subcellularLocation>
        <location evidence="1">Cell outer membrane</location>
        <topology evidence="1">Multi-pass membrane protein</topology>
    </subcellularLocation>
    <subcellularLocation>
        <location evidence="2">Secreted</location>
    </subcellularLocation>
</comment>
<evidence type="ECO:0000256" key="5">
    <source>
        <dbReference type="ARBA" id="ARBA00022525"/>
    </source>
</evidence>
<feature type="compositionally biased region" description="Basic and acidic residues" evidence="13">
    <location>
        <begin position="211"/>
        <end position="231"/>
    </location>
</feature>
<feature type="domain" description="OmpA-like" evidence="14">
    <location>
        <begin position="402"/>
        <end position="515"/>
    </location>
</feature>
<evidence type="ECO:0000256" key="9">
    <source>
        <dbReference type="ARBA" id="ARBA00023065"/>
    </source>
</evidence>
<dbReference type="GO" id="GO:0046930">
    <property type="term" value="C:pore complex"/>
    <property type="evidence" value="ECO:0007669"/>
    <property type="project" value="UniProtKB-KW"/>
</dbReference>
<dbReference type="AlphaFoldDB" id="A0A1M3KWL3"/>
<feature type="region of interest" description="Disordered" evidence="13">
    <location>
        <begin position="483"/>
        <end position="515"/>
    </location>
</feature>
<dbReference type="Gene3D" id="2.40.160.20">
    <property type="match status" value="1"/>
</dbReference>
<dbReference type="Pfam" id="PF00691">
    <property type="entry name" value="OmpA"/>
    <property type="match status" value="1"/>
</dbReference>
<dbReference type="PANTHER" id="PTHR37467">
    <property type="entry name" value="EXPORTED CALCIUM-BINDING GLYCOPROTEIN-RELATED"/>
    <property type="match status" value="1"/>
</dbReference>
<keyword evidence="10" id="KW-0626">Porin</keyword>
<feature type="compositionally biased region" description="Polar residues" evidence="13">
    <location>
        <begin position="336"/>
        <end position="345"/>
    </location>
</feature>
<dbReference type="SUPFAM" id="SSF103088">
    <property type="entry name" value="OmpA-like"/>
    <property type="match status" value="1"/>
</dbReference>
<keyword evidence="9" id="KW-0406">Ion transport</keyword>
<evidence type="ECO:0000256" key="4">
    <source>
        <dbReference type="ARBA" id="ARBA00022452"/>
    </source>
</evidence>
<dbReference type="Pfam" id="PF18884">
    <property type="entry name" value="TSP3_bac"/>
    <property type="match status" value="8"/>
</dbReference>
<dbReference type="InterPro" id="IPR027385">
    <property type="entry name" value="Beta-barrel_OMP"/>
</dbReference>
<feature type="compositionally biased region" description="Polar residues" evidence="13">
    <location>
        <begin position="313"/>
        <end position="322"/>
    </location>
</feature>
<keyword evidence="5" id="KW-0964">Secreted</keyword>
<keyword evidence="11 12" id="KW-0472">Membrane</keyword>
<dbReference type="InterPro" id="IPR053180">
    <property type="entry name" value="Ca-binding_acidic-repeat"/>
</dbReference>
<dbReference type="InterPro" id="IPR036737">
    <property type="entry name" value="OmpA-like_sf"/>
</dbReference>
<dbReference type="Proteomes" id="UP000184233">
    <property type="component" value="Unassembled WGS sequence"/>
</dbReference>
<evidence type="ECO:0000256" key="3">
    <source>
        <dbReference type="ARBA" id="ARBA00022448"/>
    </source>
</evidence>
<dbReference type="SUPFAM" id="SSF56925">
    <property type="entry name" value="OMPA-like"/>
    <property type="match status" value="1"/>
</dbReference>
<feature type="compositionally biased region" description="Basic and acidic residues" evidence="13">
    <location>
        <begin position="264"/>
        <end position="277"/>
    </location>
</feature>
<dbReference type="CDD" id="cd07185">
    <property type="entry name" value="OmpA_C-like"/>
    <property type="match status" value="1"/>
</dbReference>
<dbReference type="Gene3D" id="3.30.1330.60">
    <property type="entry name" value="OmpA-like domain"/>
    <property type="match status" value="1"/>
</dbReference>
<dbReference type="PROSITE" id="PS51123">
    <property type="entry name" value="OMPA_2"/>
    <property type="match status" value="1"/>
</dbReference>
<name>A0A1M3KWL3_9BACT</name>
<dbReference type="PRINTS" id="PR01021">
    <property type="entry name" value="OMPADOMAIN"/>
</dbReference>
<evidence type="ECO:0000259" key="14">
    <source>
        <dbReference type="PROSITE" id="PS51123"/>
    </source>
</evidence>
<dbReference type="PANTHER" id="PTHR37467:SF1">
    <property type="entry name" value="EXPORTED CALCIUM-BINDING GLYCOPROTEIN"/>
    <property type="match status" value="1"/>
</dbReference>
<dbReference type="InterPro" id="IPR006665">
    <property type="entry name" value="OmpA-like"/>
</dbReference>
<keyword evidence="7" id="KW-0732">Signal</keyword>
<dbReference type="InterPro" id="IPR028974">
    <property type="entry name" value="TSP_type-3_rpt"/>
</dbReference>
<evidence type="ECO:0000256" key="2">
    <source>
        <dbReference type="ARBA" id="ARBA00004613"/>
    </source>
</evidence>
<evidence type="ECO:0000256" key="13">
    <source>
        <dbReference type="SAM" id="MobiDB-lite"/>
    </source>
</evidence>
<organism evidence="15 16">
    <name type="scientific">Candidatus Kapaibacterium thiocyanatum</name>
    <dbReference type="NCBI Taxonomy" id="1895771"/>
    <lineage>
        <taxon>Bacteria</taxon>
        <taxon>Pseudomonadati</taxon>
        <taxon>Candidatus Kapaibacteriota</taxon>
        <taxon>Candidatus Kapaibacteriia</taxon>
        <taxon>Candidatus Kapaibacteriales</taxon>
        <taxon>Candidatus Kapaibacteriaceae</taxon>
        <taxon>Candidatus Kapaibacterium</taxon>
    </lineage>
</organism>
<dbReference type="GO" id="GO:0015288">
    <property type="term" value="F:porin activity"/>
    <property type="evidence" value="ECO:0007669"/>
    <property type="project" value="UniProtKB-KW"/>
</dbReference>
<feature type="compositionally biased region" description="Basic and acidic residues" evidence="13">
    <location>
        <begin position="240"/>
        <end position="254"/>
    </location>
</feature>
<evidence type="ECO:0000256" key="8">
    <source>
        <dbReference type="ARBA" id="ARBA00022837"/>
    </source>
</evidence>
<dbReference type="STRING" id="1895771.BGO89_08740"/>
<evidence type="ECO:0000313" key="16">
    <source>
        <dbReference type="Proteomes" id="UP000184233"/>
    </source>
</evidence>
<dbReference type="GO" id="GO:0006811">
    <property type="term" value="P:monoatomic ion transport"/>
    <property type="evidence" value="ECO:0007669"/>
    <property type="project" value="UniProtKB-KW"/>
</dbReference>
<evidence type="ECO:0000256" key="6">
    <source>
        <dbReference type="ARBA" id="ARBA00022692"/>
    </source>
</evidence>
<evidence type="ECO:0000313" key="15">
    <source>
        <dbReference type="EMBL" id="OJX56629.1"/>
    </source>
</evidence>
<dbReference type="InterPro" id="IPR011250">
    <property type="entry name" value="OMP/PagP_B-barrel"/>
</dbReference>
<dbReference type="GO" id="GO:0005509">
    <property type="term" value="F:calcium ion binding"/>
    <property type="evidence" value="ECO:0007669"/>
    <property type="project" value="InterPro"/>
</dbReference>
<feature type="region of interest" description="Disordered" evidence="13">
    <location>
        <begin position="186"/>
        <end position="395"/>
    </location>
</feature>
<dbReference type="Pfam" id="PF13505">
    <property type="entry name" value="OMP_b-brl"/>
    <property type="match status" value="1"/>
</dbReference>
<dbReference type="GO" id="GO:0009279">
    <property type="term" value="C:cell outer membrane"/>
    <property type="evidence" value="ECO:0007669"/>
    <property type="project" value="UniProtKB-SubCell"/>
</dbReference>
<accession>A0A1M3KWL3</accession>
<evidence type="ECO:0000256" key="11">
    <source>
        <dbReference type="ARBA" id="ARBA00023136"/>
    </source>
</evidence>
<feature type="compositionally biased region" description="Basic and acidic residues" evidence="13">
    <location>
        <begin position="349"/>
        <end position="358"/>
    </location>
</feature>
<reference evidence="15 16" key="1">
    <citation type="submission" date="2016-09" db="EMBL/GenBank/DDBJ databases">
        <title>Genome-resolved meta-omics ties microbial dynamics to process performance in biotechnology for thiocyanate degradation.</title>
        <authorList>
            <person name="Kantor R.S."/>
            <person name="Huddy R.J."/>
            <person name="Iyer R."/>
            <person name="Thomas B.C."/>
            <person name="Brown C.T."/>
            <person name="Anantharaman K."/>
            <person name="Tringe S."/>
            <person name="Hettich R.L."/>
            <person name="Harrison S.T."/>
            <person name="Banfield J.F."/>
        </authorList>
    </citation>
    <scope>NUCLEOTIDE SEQUENCE [LARGE SCALE GENOMIC DNA]</scope>
    <source>
        <strain evidence="15">59-99</strain>
    </source>
</reference>
<evidence type="ECO:0000256" key="12">
    <source>
        <dbReference type="PROSITE-ProRule" id="PRU00473"/>
    </source>
</evidence>
<keyword evidence="6" id="KW-0812">Transmembrane</keyword>
<protein>
    <recommendedName>
        <fullName evidence="14">OmpA-like domain-containing protein</fullName>
    </recommendedName>
</protein>